<dbReference type="GeneID" id="31234114"/>
<dbReference type="SUPFAM" id="SSF51182">
    <property type="entry name" value="RmlC-like cupins"/>
    <property type="match status" value="1"/>
</dbReference>
<dbReference type="CDD" id="cd02209">
    <property type="entry name" value="cupin_XRE_C"/>
    <property type="match status" value="1"/>
</dbReference>
<dbReference type="InterPro" id="IPR050807">
    <property type="entry name" value="TransReg_Diox_bact_type"/>
</dbReference>
<comment type="caution">
    <text evidence="3">The sequence shown here is derived from an EMBL/GenBank/DDBJ whole genome shotgun (WGS) entry which is preliminary data.</text>
</comment>
<name>A0ABV9VHV6_STRAZ</name>
<dbReference type="Pfam" id="PF01381">
    <property type="entry name" value="HTH_3"/>
    <property type="match status" value="1"/>
</dbReference>
<evidence type="ECO:0000259" key="2">
    <source>
        <dbReference type="PROSITE" id="PS50943"/>
    </source>
</evidence>
<keyword evidence="1" id="KW-0238">DNA-binding</keyword>
<dbReference type="EMBL" id="JBHSJE010000012">
    <property type="protein sequence ID" value="MFC4982793.1"/>
    <property type="molecule type" value="Genomic_DNA"/>
</dbReference>
<dbReference type="InterPro" id="IPR010982">
    <property type="entry name" value="Lambda_DNA-bd_dom_sf"/>
</dbReference>
<accession>A0ABV9VHV6</accession>
<evidence type="ECO:0000313" key="4">
    <source>
        <dbReference type="Proteomes" id="UP001595908"/>
    </source>
</evidence>
<evidence type="ECO:0000256" key="1">
    <source>
        <dbReference type="ARBA" id="ARBA00023125"/>
    </source>
</evidence>
<dbReference type="Gene3D" id="2.60.120.10">
    <property type="entry name" value="Jelly Rolls"/>
    <property type="match status" value="1"/>
</dbReference>
<dbReference type="PROSITE" id="PS50943">
    <property type="entry name" value="HTH_CROC1"/>
    <property type="match status" value="1"/>
</dbReference>
<dbReference type="InterPro" id="IPR013096">
    <property type="entry name" value="Cupin_2"/>
</dbReference>
<dbReference type="PANTHER" id="PTHR46797:SF10">
    <property type="entry name" value="BLR1115 PROTEIN"/>
    <property type="match status" value="1"/>
</dbReference>
<dbReference type="Gene3D" id="1.10.260.40">
    <property type="entry name" value="lambda repressor-like DNA-binding domains"/>
    <property type="match status" value="1"/>
</dbReference>
<sequence>MRDEGSPNTVDARLAVRLATLRTEHGWSLDELSRRAGVSRSTLSRLERGELSPTTTMLGQLCTVYGRTMSRLLMEVEAEPPQLVPAARQPVWRDERSGFVRRSVSPPHAGLRAEIVEGTLDAGADISYENAPVPGVEQHIWVLDGTVEVTVDRTVHTVRAGDCLRFRLRGPSHFHCPGPRRVRYALMIVLP</sequence>
<evidence type="ECO:0000313" key="3">
    <source>
        <dbReference type="EMBL" id="MFC4982793.1"/>
    </source>
</evidence>
<reference evidence="4" key="1">
    <citation type="journal article" date="2019" name="Int. J. Syst. Evol. Microbiol.">
        <title>The Global Catalogue of Microorganisms (GCM) 10K type strain sequencing project: providing services to taxonomists for standard genome sequencing and annotation.</title>
        <authorList>
            <consortium name="The Broad Institute Genomics Platform"/>
            <consortium name="The Broad Institute Genome Sequencing Center for Infectious Disease"/>
            <person name="Wu L."/>
            <person name="Ma J."/>
        </authorList>
    </citation>
    <scope>NUCLEOTIDE SEQUENCE [LARGE SCALE GENOMIC DNA]</scope>
    <source>
        <strain evidence="4">ICMP 257</strain>
    </source>
</reference>
<protein>
    <submittedName>
        <fullName evidence="3">Helix-turn-helix domain-containing protein</fullName>
    </submittedName>
</protein>
<dbReference type="PANTHER" id="PTHR46797">
    <property type="entry name" value="HTH-TYPE TRANSCRIPTIONAL REGULATOR"/>
    <property type="match status" value="1"/>
</dbReference>
<gene>
    <name evidence="3" type="ORF">ACFPL4_31385</name>
</gene>
<dbReference type="RefSeq" id="WP_033300982.1">
    <property type="nucleotide sequence ID" value="NZ_JBFAGR010000006.1"/>
</dbReference>
<keyword evidence="4" id="KW-1185">Reference proteome</keyword>
<dbReference type="InterPro" id="IPR011051">
    <property type="entry name" value="RmlC_Cupin_sf"/>
</dbReference>
<dbReference type="InterPro" id="IPR001387">
    <property type="entry name" value="Cro/C1-type_HTH"/>
</dbReference>
<dbReference type="SUPFAM" id="SSF47413">
    <property type="entry name" value="lambda repressor-like DNA-binding domains"/>
    <property type="match status" value="1"/>
</dbReference>
<proteinExistence type="predicted"/>
<dbReference type="Proteomes" id="UP001595908">
    <property type="component" value="Unassembled WGS sequence"/>
</dbReference>
<organism evidence="3 4">
    <name type="scientific">Streptomyces atroolivaceus</name>
    <dbReference type="NCBI Taxonomy" id="66869"/>
    <lineage>
        <taxon>Bacteria</taxon>
        <taxon>Bacillati</taxon>
        <taxon>Actinomycetota</taxon>
        <taxon>Actinomycetes</taxon>
        <taxon>Kitasatosporales</taxon>
        <taxon>Streptomycetaceae</taxon>
        <taxon>Streptomyces</taxon>
    </lineage>
</organism>
<dbReference type="SMART" id="SM00530">
    <property type="entry name" value="HTH_XRE"/>
    <property type="match status" value="1"/>
</dbReference>
<dbReference type="InterPro" id="IPR014710">
    <property type="entry name" value="RmlC-like_jellyroll"/>
</dbReference>
<dbReference type="CDD" id="cd00093">
    <property type="entry name" value="HTH_XRE"/>
    <property type="match status" value="1"/>
</dbReference>
<dbReference type="Pfam" id="PF07883">
    <property type="entry name" value="Cupin_2"/>
    <property type="match status" value="1"/>
</dbReference>
<feature type="domain" description="HTH cro/C1-type" evidence="2">
    <location>
        <begin position="18"/>
        <end position="72"/>
    </location>
</feature>